<dbReference type="RefSeq" id="WP_029991925.1">
    <property type="nucleotide sequence ID" value="NZ_CP059319.1"/>
</dbReference>
<evidence type="ECO:0000256" key="1">
    <source>
        <dbReference type="SAM" id="SignalP"/>
    </source>
</evidence>
<evidence type="ECO:0008006" key="4">
    <source>
        <dbReference type="Google" id="ProtNLM"/>
    </source>
</evidence>
<dbReference type="Proteomes" id="UP000664914">
    <property type="component" value="Chromosome"/>
</dbReference>
<organism evidence="2 3">
    <name type="scientific">Rhizorhabdus wittichii</name>
    <dbReference type="NCBI Taxonomy" id="160791"/>
    <lineage>
        <taxon>Bacteria</taxon>
        <taxon>Pseudomonadati</taxon>
        <taxon>Pseudomonadota</taxon>
        <taxon>Alphaproteobacteria</taxon>
        <taxon>Sphingomonadales</taxon>
        <taxon>Sphingomonadaceae</taxon>
        <taxon>Rhizorhabdus</taxon>
    </lineage>
</organism>
<reference evidence="2" key="1">
    <citation type="submission" date="2020-07" db="EMBL/GenBank/DDBJ databases">
        <authorList>
            <person name="Camacho E."/>
        </authorList>
    </citation>
    <scope>NUCLEOTIDE SEQUENCE</scope>
    <source>
        <strain evidence="2">MPO218</strain>
    </source>
</reference>
<proteinExistence type="predicted"/>
<feature type="chain" id="PRO_5038115583" description="Porin family protein" evidence="1">
    <location>
        <begin position="21"/>
        <end position="224"/>
    </location>
</feature>
<feature type="signal peptide" evidence="1">
    <location>
        <begin position="1"/>
        <end position="20"/>
    </location>
</feature>
<accession>A0A975HEK3</accession>
<evidence type="ECO:0000313" key="2">
    <source>
        <dbReference type="EMBL" id="QTH22591.1"/>
    </source>
</evidence>
<evidence type="ECO:0000313" key="3">
    <source>
        <dbReference type="Proteomes" id="UP000664914"/>
    </source>
</evidence>
<name>A0A975HEK3_9SPHN</name>
<dbReference type="AlphaFoldDB" id="A0A975HEK3"/>
<gene>
    <name evidence="2" type="ORF">HRJ34_03440</name>
</gene>
<dbReference type="EMBL" id="CP059319">
    <property type="protein sequence ID" value="QTH22591.1"/>
    <property type="molecule type" value="Genomic_DNA"/>
</dbReference>
<reference evidence="2" key="2">
    <citation type="submission" date="2021-04" db="EMBL/GenBank/DDBJ databases">
        <title>Isolation and genomic analysis of the ibuprofen-degrading bacterium Sphingomonas strain MPO218.</title>
        <authorList>
            <person name="Aulestia M."/>
            <person name="Flores A."/>
            <person name="Mangas E.L."/>
            <person name="Perez-Pulido A.J."/>
            <person name="Santero E."/>
            <person name="Camacho E.M."/>
        </authorList>
    </citation>
    <scope>NUCLEOTIDE SEQUENCE</scope>
    <source>
        <strain evidence="2">MPO218</strain>
    </source>
</reference>
<sequence>MRAASWGAWLLLAAAGPAFAAGGGHVVDDAAVEAPGACHVESWVTRSSHGAGLINVAPACTREAWPDLEIGGFVSHGWTRAAADTVIGIAPKLMLRSEDHGLGVGVATSVGYDIGHGRIETASMIVPVTIPVGARLRFNLDGGWQWSRADHGHDLFVGGQVEFALRPTVSLMTELFTRDQGKPGGQAGVRWTVDAGRIDLDVLAGRYLDGATPTAITIGVTVRR</sequence>
<protein>
    <recommendedName>
        <fullName evidence="4">Porin family protein</fullName>
    </recommendedName>
</protein>
<keyword evidence="1" id="KW-0732">Signal</keyword>